<dbReference type="InterPro" id="IPR034642">
    <property type="entry name" value="Proteasome_subunit_alpha6"/>
</dbReference>
<dbReference type="Proteomes" id="UP000008225">
    <property type="component" value="Chromosome 5"/>
</dbReference>
<dbReference type="PROSITE" id="PS51475">
    <property type="entry name" value="PROTEASOME_ALPHA_2"/>
    <property type="match status" value="1"/>
</dbReference>
<comment type="subcellular location">
    <subcellularLocation>
        <location evidence="2">Cytoplasm</location>
    </subcellularLocation>
    <subcellularLocation>
        <location evidence="1">Nucleus</location>
    </subcellularLocation>
</comment>
<name>A0A8I3X1C9_CALJA</name>
<comment type="similarity">
    <text evidence="6">Belongs to the peptidase T1A family.</text>
</comment>
<dbReference type="GO" id="GO:0005634">
    <property type="term" value="C:nucleus"/>
    <property type="evidence" value="ECO:0007669"/>
    <property type="project" value="UniProtKB-SubCell"/>
</dbReference>
<dbReference type="CDD" id="cd03754">
    <property type="entry name" value="proteasome_alpha_type_6"/>
    <property type="match status" value="1"/>
</dbReference>
<evidence type="ECO:0000256" key="1">
    <source>
        <dbReference type="ARBA" id="ARBA00004123"/>
    </source>
</evidence>
<dbReference type="AlphaFoldDB" id="A0A8I3X1C9"/>
<evidence type="ECO:0008006" key="9">
    <source>
        <dbReference type="Google" id="ProtNLM"/>
    </source>
</evidence>
<keyword evidence="8" id="KW-1185">Reference proteome</keyword>
<evidence type="ECO:0000256" key="5">
    <source>
        <dbReference type="ARBA" id="ARBA00023242"/>
    </source>
</evidence>
<evidence type="ECO:0000313" key="7">
    <source>
        <dbReference type="Ensembl" id="ENSCJAP00000093660.1"/>
    </source>
</evidence>
<dbReference type="Gene3D" id="3.60.20.10">
    <property type="entry name" value="Glutamine Phosphoribosylpyrophosphate, subunit 1, domain 1"/>
    <property type="match status" value="1"/>
</dbReference>
<accession>A0A8I3X1C9</accession>
<dbReference type="Ensembl" id="ENSCJAT00000139394.1">
    <property type="protein sequence ID" value="ENSCJAP00000093660.1"/>
    <property type="gene ID" value="ENSCJAG00000082296.1"/>
</dbReference>
<dbReference type="InterPro" id="IPR023332">
    <property type="entry name" value="Proteasome_alpha-type"/>
</dbReference>
<evidence type="ECO:0000256" key="2">
    <source>
        <dbReference type="ARBA" id="ARBA00004496"/>
    </source>
</evidence>
<dbReference type="GO" id="GO:0051603">
    <property type="term" value="P:proteolysis involved in protein catabolic process"/>
    <property type="evidence" value="ECO:0007669"/>
    <property type="project" value="InterPro"/>
</dbReference>
<proteinExistence type="inferred from homology"/>
<dbReference type="PANTHER" id="PTHR11599">
    <property type="entry name" value="PROTEASOME SUBUNIT ALPHA/BETA"/>
    <property type="match status" value="1"/>
</dbReference>
<evidence type="ECO:0000256" key="6">
    <source>
        <dbReference type="PROSITE-ProRule" id="PRU00808"/>
    </source>
</evidence>
<evidence type="ECO:0000256" key="3">
    <source>
        <dbReference type="ARBA" id="ARBA00022490"/>
    </source>
</evidence>
<dbReference type="GeneTree" id="ENSGT00550000074807"/>
<dbReference type="GO" id="GO:0005737">
    <property type="term" value="C:cytoplasm"/>
    <property type="evidence" value="ECO:0007669"/>
    <property type="project" value="UniProtKB-SubCell"/>
</dbReference>
<dbReference type="InterPro" id="IPR029055">
    <property type="entry name" value="Ntn_hydrolases_N"/>
</dbReference>
<dbReference type="InterPro" id="IPR050115">
    <property type="entry name" value="Proteasome_alpha"/>
</dbReference>
<organism evidence="7 8">
    <name type="scientific">Callithrix jacchus</name>
    <name type="common">White-tufted-ear marmoset</name>
    <name type="synonym">Simia Jacchus</name>
    <dbReference type="NCBI Taxonomy" id="9483"/>
    <lineage>
        <taxon>Eukaryota</taxon>
        <taxon>Metazoa</taxon>
        <taxon>Chordata</taxon>
        <taxon>Craniata</taxon>
        <taxon>Vertebrata</taxon>
        <taxon>Euteleostomi</taxon>
        <taxon>Mammalia</taxon>
        <taxon>Eutheria</taxon>
        <taxon>Euarchontoglires</taxon>
        <taxon>Primates</taxon>
        <taxon>Haplorrhini</taxon>
        <taxon>Platyrrhini</taxon>
        <taxon>Cebidae</taxon>
        <taxon>Callitrichinae</taxon>
        <taxon>Callithrix</taxon>
        <taxon>Callithrix</taxon>
    </lineage>
</organism>
<keyword evidence="3" id="KW-0963">Cytoplasm</keyword>
<evidence type="ECO:0000313" key="8">
    <source>
        <dbReference type="Proteomes" id="UP000008225"/>
    </source>
</evidence>
<dbReference type="GO" id="GO:0019773">
    <property type="term" value="C:proteasome core complex, alpha-subunit complex"/>
    <property type="evidence" value="ECO:0007669"/>
    <property type="project" value="UniProtKB-UniRule"/>
</dbReference>
<dbReference type="SUPFAM" id="SSF56235">
    <property type="entry name" value="N-terminal nucleophile aminohydrolases (Ntn hydrolases)"/>
    <property type="match status" value="1"/>
</dbReference>
<sequence>MIYGHYYYFDFHILERCINILCSYKYAFKAINQGGLTSVAVRGKDCAVIVTQKTVPDKLIDSSTVTHLFKITENIGCVMTRKTADSRSQVQRARYEAANWKYKYGYEIPVDMLCKRIADIGQVYTQNAEMRPLGCCILRNEEQGPQVYKCDPAGYYCGFKATAAGVKQTESISFLEKKVKKKFDWTFEQTVEVSQPKRS</sequence>
<keyword evidence="4 6" id="KW-0647">Proteasome</keyword>
<protein>
    <recommendedName>
        <fullName evidence="9">Proteasome 20S subunit alpha 6</fullName>
    </recommendedName>
</protein>
<dbReference type="InterPro" id="IPR001353">
    <property type="entry name" value="Proteasome_sua/b"/>
</dbReference>
<keyword evidence="5" id="KW-0539">Nucleus</keyword>
<dbReference type="Pfam" id="PF00227">
    <property type="entry name" value="Proteasome"/>
    <property type="match status" value="1"/>
</dbReference>
<evidence type="ECO:0000256" key="4">
    <source>
        <dbReference type="ARBA" id="ARBA00022942"/>
    </source>
</evidence>
<reference evidence="7 8" key="1">
    <citation type="submission" date="2009-03" db="EMBL/GenBank/DDBJ databases">
        <authorList>
            <person name="Warren W."/>
            <person name="Ye L."/>
            <person name="Minx P."/>
            <person name="Worley K."/>
            <person name="Gibbs R."/>
            <person name="Wilson R.K."/>
        </authorList>
    </citation>
    <scope>NUCLEOTIDE SEQUENCE [LARGE SCALE GENOMIC DNA]</scope>
</reference>
<reference evidence="7" key="3">
    <citation type="submission" date="2025-09" db="UniProtKB">
        <authorList>
            <consortium name="Ensembl"/>
        </authorList>
    </citation>
    <scope>IDENTIFICATION</scope>
</reference>
<reference evidence="7" key="2">
    <citation type="submission" date="2025-08" db="UniProtKB">
        <authorList>
            <consortium name="Ensembl"/>
        </authorList>
    </citation>
    <scope>IDENTIFICATION</scope>
</reference>